<dbReference type="InterPro" id="IPR033116">
    <property type="entry name" value="TRYPSIN_SER"/>
</dbReference>
<dbReference type="CDD" id="cd00190">
    <property type="entry name" value="Tryp_SPc"/>
    <property type="match status" value="1"/>
</dbReference>
<feature type="non-terminal residue" evidence="7">
    <location>
        <position position="1"/>
    </location>
</feature>
<sequence>WVLTAAHCVVNQPKDTFDIVLGLHSLILDEGERIHVSEVVLHPDYDPEIIDFDIALLRLEKPSTQTPIKLVAQNLSFFEGKMARVFGWGKTFNLPVNTWINNFWIFFLKPELEAFYVDLYNELAPESCRDDFECFMAEIEEKLSLTLGNALYQSLSENLPEPLYTRPVELQVVDVPIVSIENCQAAVEPYWGEEVITEHQLCAGFQEGGKDACFGDSGGPLLIHDGEQWTQIGIVSSGVDCAMPFLPGVYTRLSPFLDFIDTTIKAKMFTAQCPEIAPDVTVNVISTKNSRKISLSWQAVPTATNYRLFFAPYPIGEPVQNVEIGSKLRLETELPEGQNFYIALQAYNEICSGPLSALKSIIIP</sequence>
<dbReference type="InterPro" id="IPR050127">
    <property type="entry name" value="Serine_Proteases_S1"/>
</dbReference>
<keyword evidence="8" id="KW-1185">Reference proteome</keyword>
<organism evidence="7 8">
    <name type="scientific">Candidatus Marithioploca araucensis</name>
    <dbReference type="NCBI Taxonomy" id="70273"/>
    <lineage>
        <taxon>Bacteria</taxon>
        <taxon>Pseudomonadati</taxon>
        <taxon>Pseudomonadota</taxon>
        <taxon>Gammaproteobacteria</taxon>
        <taxon>Thiotrichales</taxon>
        <taxon>Thiotrichaceae</taxon>
        <taxon>Candidatus Marithioploca</taxon>
    </lineage>
</organism>
<dbReference type="PROSITE" id="PS00134">
    <property type="entry name" value="TRYPSIN_HIS"/>
    <property type="match status" value="1"/>
</dbReference>
<keyword evidence="3 5" id="KW-0645">Protease</keyword>
<comment type="subcellular location">
    <subcellularLocation>
        <location evidence="1">Secreted</location>
    </subcellularLocation>
</comment>
<dbReference type="Proteomes" id="UP001171945">
    <property type="component" value="Unassembled WGS sequence"/>
</dbReference>
<dbReference type="SUPFAM" id="SSF49265">
    <property type="entry name" value="Fibronectin type III"/>
    <property type="match status" value="1"/>
</dbReference>
<evidence type="ECO:0000259" key="6">
    <source>
        <dbReference type="PROSITE" id="PS50240"/>
    </source>
</evidence>
<dbReference type="Gene3D" id="2.40.10.10">
    <property type="entry name" value="Trypsin-like serine proteases"/>
    <property type="match status" value="3"/>
</dbReference>
<dbReference type="GO" id="GO:0006508">
    <property type="term" value="P:proteolysis"/>
    <property type="evidence" value="ECO:0007669"/>
    <property type="project" value="UniProtKB-KW"/>
</dbReference>
<dbReference type="EMBL" id="JAUCGM010000789">
    <property type="protein sequence ID" value="MDM8563667.1"/>
    <property type="molecule type" value="Genomic_DNA"/>
</dbReference>
<evidence type="ECO:0000313" key="8">
    <source>
        <dbReference type="Proteomes" id="UP001171945"/>
    </source>
</evidence>
<evidence type="ECO:0000256" key="3">
    <source>
        <dbReference type="ARBA" id="ARBA00022670"/>
    </source>
</evidence>
<dbReference type="PANTHER" id="PTHR24264">
    <property type="entry name" value="TRYPSIN-RELATED"/>
    <property type="match status" value="1"/>
</dbReference>
<dbReference type="SUPFAM" id="SSF50494">
    <property type="entry name" value="Trypsin-like serine proteases"/>
    <property type="match status" value="1"/>
</dbReference>
<dbReference type="InterPro" id="IPR009003">
    <property type="entry name" value="Peptidase_S1_PA"/>
</dbReference>
<dbReference type="PANTHER" id="PTHR24264:SF65">
    <property type="entry name" value="SRCR DOMAIN-CONTAINING PROTEIN"/>
    <property type="match status" value="1"/>
</dbReference>
<dbReference type="InterPro" id="IPR036116">
    <property type="entry name" value="FN3_sf"/>
</dbReference>
<gene>
    <name evidence="7" type="ORF">QUF54_09970</name>
</gene>
<comment type="caution">
    <text evidence="7">The sequence shown here is derived from an EMBL/GenBank/DDBJ whole genome shotgun (WGS) entry which is preliminary data.</text>
</comment>
<dbReference type="InterPro" id="IPR018114">
    <property type="entry name" value="TRYPSIN_HIS"/>
</dbReference>
<dbReference type="InterPro" id="IPR043504">
    <property type="entry name" value="Peptidase_S1_PA_chymotrypsin"/>
</dbReference>
<accession>A0ABT7VVR4</accession>
<name>A0ABT7VVR4_9GAMM</name>
<protein>
    <submittedName>
        <fullName evidence="7">Serine protease</fullName>
    </submittedName>
</protein>
<dbReference type="Pfam" id="PF00089">
    <property type="entry name" value="Trypsin"/>
    <property type="match status" value="2"/>
</dbReference>
<dbReference type="PROSITE" id="PS50240">
    <property type="entry name" value="TRYPSIN_DOM"/>
    <property type="match status" value="1"/>
</dbReference>
<feature type="domain" description="Peptidase S1" evidence="6">
    <location>
        <begin position="1"/>
        <end position="265"/>
    </location>
</feature>
<keyword evidence="2" id="KW-0964">Secreted</keyword>
<dbReference type="InterPro" id="IPR001254">
    <property type="entry name" value="Trypsin_dom"/>
</dbReference>
<dbReference type="GO" id="GO:0008233">
    <property type="term" value="F:peptidase activity"/>
    <property type="evidence" value="ECO:0007669"/>
    <property type="project" value="UniProtKB-KW"/>
</dbReference>
<dbReference type="PROSITE" id="PS00135">
    <property type="entry name" value="TRYPSIN_SER"/>
    <property type="match status" value="1"/>
</dbReference>
<evidence type="ECO:0000313" key="7">
    <source>
        <dbReference type="EMBL" id="MDM8563667.1"/>
    </source>
</evidence>
<keyword evidence="5" id="KW-0720">Serine protease</keyword>
<evidence type="ECO:0000256" key="5">
    <source>
        <dbReference type="RuleBase" id="RU363034"/>
    </source>
</evidence>
<evidence type="ECO:0000256" key="2">
    <source>
        <dbReference type="ARBA" id="ARBA00022525"/>
    </source>
</evidence>
<reference evidence="7" key="1">
    <citation type="submission" date="2023-06" db="EMBL/GenBank/DDBJ databases">
        <title>Uncultivated large filamentous bacteria from sulfidic sediments reveal new species and different genomic features in energy metabolism and defense.</title>
        <authorList>
            <person name="Fonseca A."/>
        </authorList>
    </citation>
    <scope>NUCLEOTIDE SEQUENCE</scope>
    <source>
        <strain evidence="7">HSG4</strain>
    </source>
</reference>
<keyword evidence="4 5" id="KW-0378">Hydrolase</keyword>
<evidence type="ECO:0000256" key="4">
    <source>
        <dbReference type="ARBA" id="ARBA00022801"/>
    </source>
</evidence>
<evidence type="ECO:0000256" key="1">
    <source>
        <dbReference type="ARBA" id="ARBA00004613"/>
    </source>
</evidence>
<dbReference type="SMART" id="SM00020">
    <property type="entry name" value="Tryp_SPc"/>
    <property type="match status" value="1"/>
</dbReference>
<proteinExistence type="predicted"/>